<reference evidence="1 3" key="1">
    <citation type="journal article" date="2012" name="Nature">
        <title>Algal genomes reveal evolutionary mosaicism and the fate of nucleomorphs.</title>
        <authorList>
            <consortium name="DOE Joint Genome Institute"/>
            <person name="Curtis B.A."/>
            <person name="Tanifuji G."/>
            <person name="Burki F."/>
            <person name="Gruber A."/>
            <person name="Irimia M."/>
            <person name="Maruyama S."/>
            <person name="Arias M.C."/>
            <person name="Ball S.G."/>
            <person name="Gile G.H."/>
            <person name="Hirakawa Y."/>
            <person name="Hopkins J.F."/>
            <person name="Kuo A."/>
            <person name="Rensing S.A."/>
            <person name="Schmutz J."/>
            <person name="Symeonidi A."/>
            <person name="Elias M."/>
            <person name="Eveleigh R.J."/>
            <person name="Herman E.K."/>
            <person name="Klute M.J."/>
            <person name="Nakayama T."/>
            <person name="Obornik M."/>
            <person name="Reyes-Prieto A."/>
            <person name="Armbrust E.V."/>
            <person name="Aves S.J."/>
            <person name="Beiko R.G."/>
            <person name="Coutinho P."/>
            <person name="Dacks J.B."/>
            <person name="Durnford D.G."/>
            <person name="Fast N.M."/>
            <person name="Green B.R."/>
            <person name="Grisdale C.J."/>
            <person name="Hempel F."/>
            <person name="Henrissat B."/>
            <person name="Hoppner M.P."/>
            <person name="Ishida K."/>
            <person name="Kim E."/>
            <person name="Koreny L."/>
            <person name="Kroth P.G."/>
            <person name="Liu Y."/>
            <person name="Malik S.B."/>
            <person name="Maier U.G."/>
            <person name="McRose D."/>
            <person name="Mock T."/>
            <person name="Neilson J.A."/>
            <person name="Onodera N.T."/>
            <person name="Poole A.M."/>
            <person name="Pritham E.J."/>
            <person name="Richards T.A."/>
            <person name="Rocap G."/>
            <person name="Roy S.W."/>
            <person name="Sarai C."/>
            <person name="Schaack S."/>
            <person name="Shirato S."/>
            <person name="Slamovits C.H."/>
            <person name="Spencer D.F."/>
            <person name="Suzuki S."/>
            <person name="Worden A.Z."/>
            <person name="Zauner S."/>
            <person name="Barry K."/>
            <person name="Bell C."/>
            <person name="Bharti A.K."/>
            <person name="Crow J.A."/>
            <person name="Grimwood J."/>
            <person name="Kramer R."/>
            <person name="Lindquist E."/>
            <person name="Lucas S."/>
            <person name="Salamov A."/>
            <person name="McFadden G.I."/>
            <person name="Lane C.E."/>
            <person name="Keeling P.J."/>
            <person name="Gray M.W."/>
            <person name="Grigoriev I.V."/>
            <person name="Archibald J.M."/>
        </authorList>
    </citation>
    <scope>NUCLEOTIDE SEQUENCE</scope>
    <source>
        <strain evidence="1 3">CCMP2712</strain>
    </source>
</reference>
<dbReference type="KEGG" id="gtt:GUITHDRAFT_104140"/>
<keyword evidence="3" id="KW-1185">Reference proteome</keyword>
<accession>L1JPG8</accession>
<dbReference type="RefSeq" id="XP_005837312.1">
    <property type="nucleotide sequence ID" value="XM_005837255.1"/>
</dbReference>
<evidence type="ECO:0000313" key="2">
    <source>
        <dbReference type="EnsemblProtists" id="EKX50332"/>
    </source>
</evidence>
<evidence type="ECO:0000313" key="3">
    <source>
        <dbReference type="Proteomes" id="UP000011087"/>
    </source>
</evidence>
<dbReference type="PaxDb" id="55529-EKX50332"/>
<sequence>MKKTQDMIEINREMKNIDNDNFCHRDSIPGNKELIKILYRQDTQMLNYEHYYIKNLERLGMVVYKNYYKEEREIRREKKNDLMQQKLDVMRFLKMRNIKIEKEIEEFMEDDNVQEVLLKDKVKKETEDFERMLNRNDTKPITSKEEQWQNKINNYFRNVSEEKRGEHIERYKDLLIGGLSVKSDVNDEATRLEDPIIEHNRMVAYMYRSSHLEAILKKKISEDNPMSGHMSIYMEAWRTKEMMRKYLGNKDCFNLECLDTGKYKEGKIRIDPDDAKNYFDAWVIEDSEVNREKLRKIEEYNRLLENKERPNFAKPRITTYVPAESLSYKQIAEAIRKRLEVLFKCGVL</sequence>
<reference evidence="2" key="3">
    <citation type="submission" date="2015-06" db="UniProtKB">
        <authorList>
            <consortium name="EnsemblProtists"/>
        </authorList>
    </citation>
    <scope>IDENTIFICATION</scope>
</reference>
<dbReference type="EnsemblProtists" id="EKX50332">
    <property type="protein sequence ID" value="EKX50332"/>
    <property type="gene ID" value="GUITHDRAFT_104140"/>
</dbReference>
<proteinExistence type="predicted"/>
<gene>
    <name evidence="1" type="ORF">GUITHDRAFT_104140</name>
</gene>
<evidence type="ECO:0000313" key="1">
    <source>
        <dbReference type="EMBL" id="EKX50332.1"/>
    </source>
</evidence>
<name>L1JPG8_GUITC</name>
<reference evidence="3" key="2">
    <citation type="submission" date="2012-11" db="EMBL/GenBank/DDBJ databases">
        <authorList>
            <person name="Kuo A."/>
            <person name="Curtis B.A."/>
            <person name="Tanifuji G."/>
            <person name="Burki F."/>
            <person name="Gruber A."/>
            <person name="Irimia M."/>
            <person name="Maruyama S."/>
            <person name="Arias M.C."/>
            <person name="Ball S.G."/>
            <person name="Gile G.H."/>
            <person name="Hirakawa Y."/>
            <person name="Hopkins J.F."/>
            <person name="Rensing S.A."/>
            <person name="Schmutz J."/>
            <person name="Symeonidi A."/>
            <person name="Elias M."/>
            <person name="Eveleigh R.J."/>
            <person name="Herman E.K."/>
            <person name="Klute M.J."/>
            <person name="Nakayama T."/>
            <person name="Obornik M."/>
            <person name="Reyes-Prieto A."/>
            <person name="Armbrust E.V."/>
            <person name="Aves S.J."/>
            <person name="Beiko R.G."/>
            <person name="Coutinho P."/>
            <person name="Dacks J.B."/>
            <person name="Durnford D.G."/>
            <person name="Fast N.M."/>
            <person name="Green B.R."/>
            <person name="Grisdale C."/>
            <person name="Hempe F."/>
            <person name="Henrissat B."/>
            <person name="Hoppner M.P."/>
            <person name="Ishida K.-I."/>
            <person name="Kim E."/>
            <person name="Koreny L."/>
            <person name="Kroth P.G."/>
            <person name="Liu Y."/>
            <person name="Malik S.-B."/>
            <person name="Maier U.G."/>
            <person name="McRose D."/>
            <person name="Mock T."/>
            <person name="Neilson J.A."/>
            <person name="Onodera N.T."/>
            <person name="Poole A.M."/>
            <person name="Pritham E.J."/>
            <person name="Richards T.A."/>
            <person name="Rocap G."/>
            <person name="Roy S.W."/>
            <person name="Sarai C."/>
            <person name="Schaack S."/>
            <person name="Shirato S."/>
            <person name="Slamovits C.H."/>
            <person name="Spencer D.F."/>
            <person name="Suzuki S."/>
            <person name="Worden A.Z."/>
            <person name="Zauner S."/>
            <person name="Barry K."/>
            <person name="Bell C."/>
            <person name="Bharti A.K."/>
            <person name="Crow J.A."/>
            <person name="Grimwood J."/>
            <person name="Kramer R."/>
            <person name="Lindquist E."/>
            <person name="Lucas S."/>
            <person name="Salamov A."/>
            <person name="McFadden G.I."/>
            <person name="Lane C.E."/>
            <person name="Keeling P.J."/>
            <person name="Gray M.W."/>
            <person name="Grigoriev I.V."/>
            <person name="Archibald J.M."/>
        </authorList>
    </citation>
    <scope>NUCLEOTIDE SEQUENCE</scope>
    <source>
        <strain evidence="3">CCMP2712</strain>
    </source>
</reference>
<dbReference type="HOGENOM" id="CLU_046788_0_0_1"/>
<organism evidence="1">
    <name type="scientific">Guillardia theta (strain CCMP2712)</name>
    <name type="common">Cryptophyte</name>
    <dbReference type="NCBI Taxonomy" id="905079"/>
    <lineage>
        <taxon>Eukaryota</taxon>
        <taxon>Cryptophyceae</taxon>
        <taxon>Pyrenomonadales</taxon>
        <taxon>Geminigeraceae</taxon>
        <taxon>Guillardia</taxon>
    </lineage>
</organism>
<dbReference type="AlphaFoldDB" id="L1JPG8"/>
<dbReference type="GeneID" id="17306893"/>
<dbReference type="EMBL" id="JH992979">
    <property type="protein sequence ID" value="EKX50332.1"/>
    <property type="molecule type" value="Genomic_DNA"/>
</dbReference>
<protein>
    <submittedName>
        <fullName evidence="1 2">Uncharacterized protein</fullName>
    </submittedName>
</protein>
<dbReference type="Proteomes" id="UP000011087">
    <property type="component" value="Unassembled WGS sequence"/>
</dbReference>